<dbReference type="Gene3D" id="2.30.29.30">
    <property type="entry name" value="Pleckstrin-homology domain (PH domain)/Phosphotyrosine-binding domain (PTB)"/>
    <property type="match status" value="1"/>
</dbReference>
<feature type="region of interest" description="Disordered" evidence="2">
    <location>
        <begin position="290"/>
        <end position="356"/>
    </location>
</feature>
<feature type="region of interest" description="Disordered" evidence="2">
    <location>
        <begin position="1183"/>
        <end position="1207"/>
    </location>
</feature>
<dbReference type="SUPFAM" id="SSF50978">
    <property type="entry name" value="WD40 repeat-like"/>
    <property type="match status" value="1"/>
</dbReference>
<keyword evidence="1" id="KW-0175">Coiled coil</keyword>
<dbReference type="Pfam" id="PF00169">
    <property type="entry name" value="PH"/>
    <property type="match status" value="1"/>
</dbReference>
<feature type="domain" description="Rab-GAP TBC" evidence="4">
    <location>
        <begin position="587"/>
        <end position="786"/>
    </location>
</feature>
<feature type="compositionally biased region" description="Low complexity" evidence="2">
    <location>
        <begin position="1503"/>
        <end position="1512"/>
    </location>
</feature>
<feature type="domain" description="PH" evidence="3">
    <location>
        <begin position="49"/>
        <end position="150"/>
    </location>
</feature>
<dbReference type="WBParaSite" id="Pan_g1559.t1">
    <property type="protein sequence ID" value="Pan_g1559.t1"/>
    <property type="gene ID" value="Pan_g1559"/>
</dbReference>
<proteinExistence type="predicted"/>
<feature type="region of interest" description="Disordered" evidence="2">
    <location>
        <begin position="226"/>
        <end position="250"/>
    </location>
</feature>
<dbReference type="Proteomes" id="UP000492821">
    <property type="component" value="Unassembled WGS sequence"/>
</dbReference>
<organism evidence="5 6">
    <name type="scientific">Panagrellus redivivus</name>
    <name type="common">Microworm</name>
    <dbReference type="NCBI Taxonomy" id="6233"/>
    <lineage>
        <taxon>Eukaryota</taxon>
        <taxon>Metazoa</taxon>
        <taxon>Ecdysozoa</taxon>
        <taxon>Nematoda</taxon>
        <taxon>Chromadorea</taxon>
        <taxon>Rhabditida</taxon>
        <taxon>Tylenchina</taxon>
        <taxon>Panagrolaimomorpha</taxon>
        <taxon>Panagrolaimoidea</taxon>
        <taxon>Panagrolaimidae</taxon>
        <taxon>Panagrellus</taxon>
    </lineage>
</organism>
<dbReference type="SUPFAM" id="SSF47923">
    <property type="entry name" value="Ypt/Rab-GAP domain of gyp1p"/>
    <property type="match status" value="2"/>
</dbReference>
<evidence type="ECO:0000259" key="4">
    <source>
        <dbReference type="PROSITE" id="PS50086"/>
    </source>
</evidence>
<evidence type="ECO:0000259" key="3">
    <source>
        <dbReference type="PROSITE" id="PS50003"/>
    </source>
</evidence>
<dbReference type="SUPFAM" id="SSF50729">
    <property type="entry name" value="PH domain-like"/>
    <property type="match status" value="1"/>
</dbReference>
<dbReference type="SMART" id="SM00233">
    <property type="entry name" value="PH"/>
    <property type="match status" value="1"/>
</dbReference>
<dbReference type="InterPro" id="IPR001849">
    <property type="entry name" value="PH_domain"/>
</dbReference>
<dbReference type="InterPro" id="IPR011993">
    <property type="entry name" value="PH-like_dom_sf"/>
</dbReference>
<dbReference type="PROSITE" id="PS50086">
    <property type="entry name" value="TBC_RABGAP"/>
    <property type="match status" value="1"/>
</dbReference>
<evidence type="ECO:0000313" key="5">
    <source>
        <dbReference type="Proteomes" id="UP000492821"/>
    </source>
</evidence>
<evidence type="ECO:0000256" key="1">
    <source>
        <dbReference type="SAM" id="Coils"/>
    </source>
</evidence>
<dbReference type="Pfam" id="PF00566">
    <property type="entry name" value="RabGAP-TBC"/>
    <property type="match status" value="1"/>
</dbReference>
<reference evidence="6" key="2">
    <citation type="submission" date="2020-10" db="UniProtKB">
        <authorList>
            <consortium name="WormBaseParasite"/>
        </authorList>
    </citation>
    <scope>IDENTIFICATION</scope>
</reference>
<feature type="compositionally biased region" description="Low complexity" evidence="2">
    <location>
        <begin position="320"/>
        <end position="343"/>
    </location>
</feature>
<sequence length="1662" mass="185987">MYLINTPLQITTATKVAAIIGSRRNTGDSVAPSSPSSSQISPLAAGEEWFSLEGYLNLKGAGALPLFPSKKRLYFGLEELENRLVYYKDKNDFDKKANRIGVIALADSACTVAETNVKGFIIHADKKYELEADNEDCANCWLHALQHRKDINSNDIQGSLPAQVFSNLRRHRSRSRSLNSGDDRGHSPIKFLRQRKINRKVKSFRHGAGFNLEVPRRTLHRMKSLNVPSMNSNTSSSDVPSLAVPGTAPPVNDNIESMKLPRKSLPFRKTSAPLWLNDWISQWISEQSEGRGRCESDEVSHESTAKDTSTTDDHPSHQQSVASASTSSSSSESNSSRTTSTYNSEDEQDDPEINLGNENLRLASEITLLRMIDNRQKDCILELTEDKKMLEKEVEKLKQIVNQPVGPSGGTQCQSAQNRFLNSEVLRLNERYQQAERKIAAMGKHIDSLTAEMEDFKKEYVFLLQSCVRIPLHEHSNFDVIQVKLFGGNIHTLRVCKLLALAREHDPTLPTLERVTNPISHHVDEYGFKHCFEDTSLAIHYICTLLHEHYLNQSEEYVKKKHRWSYLLNHEHGINNNHEVRELCRAGIPRSLRSKVWRVLINQQIADVKSKFGNYYYRNLCQSHGSAAEKHYINVHQKQINLDLLRTMPNNIHFMSATCQGVTSLQAILRAYCLHNPTIGYCQGMNFIAATVLLFVSPEDAFWFLVAITERYFDRSYFDESLTGAQADQEVLKEILETRFPRLAAHLEEYDIDLTTITLNWFMSLFFDALPFQSMLRVWDCFLLEGSRVLFRISIALLGLYEQEILSRSDTISVIKVLKAAVRLTYDIDGLIQYAFNSLPSFPTKSQLASKQQVYLTILQERLLKRQQIRNMYAVEAAQGTPNSDKLCDLPVVSVAFASSKSDPCIGYVCVGNQNRGKVAMISMYKEGAANLNLIDLEFDCRPVSMVVYENGMGFISLLSGYIVAVQLEPAGKSEILWELKLSDVALKLIHSDDKLYCALANGTLTVLEHALNRSPSNFDFYHIPISAAPISDAIIIDDDLYLAVACKLVILNKHTLSPIGNIYVAASAAGSTVPMFEKIRALCDSEHGIWIITAHSSLVQLWKESECQLLFDVTYDHSHRKPSFDEHDDFDAVEIHTILYFDNEIWIGTVDGYLMLYHVSPSSETSESSEGRQRRPSCSNEISFSLHRYPPGKRLTPDNSVATSLPPHRQHMYYIPTPRETHDEENASCAEILPTGRATRKVSVVIDSLTRQYSVSVAPVRSISVDSAHETCPTLSSSTVPSPLTKPNGLNLNLSVPPKATVKRNRSFPSKRLTVPRLEKNLSIDSAVSSVFDGDGRTSPMALEEDDLESDGNLNDSRESDQFMVSPIVEGSEREASCSPMFSTGGSLEYDDMFEMYSEPDAPHEIGLAEESLFDRSPPPHSKLVQIPVRKMSNSIFGPSDALTIDRQCSSLSDSRTVIPEGESYSPPIVPNAPATQKLSHSTLPDVNGDYIRAASADSEKTSTTVATETTPHQFSSSNGSKSVETAVPPPKLRRRDLTFDDPVILAVKENVPESPAETGCRQAIDGAELSQIVEAEIKSTVSLHLQMKLKISDKPVKCIALTEFNGEKMVVTGAGNYGDEEAILRWRKEKVTGLWINDPLVDISVYGRKRTVFHSNKSPR</sequence>
<evidence type="ECO:0000313" key="6">
    <source>
        <dbReference type="WBParaSite" id="Pan_g1559.t1"/>
    </source>
</evidence>
<accession>A0A7E4V228</accession>
<name>A0A7E4V228_PANRE</name>
<dbReference type="Gene3D" id="1.10.8.270">
    <property type="entry name" value="putative rabgap domain of human tbc1 domain family member 14 like domains"/>
    <property type="match status" value="1"/>
</dbReference>
<keyword evidence="5" id="KW-1185">Reference proteome</keyword>
<feature type="compositionally biased region" description="Low complexity" evidence="2">
    <location>
        <begin position="1272"/>
        <end position="1288"/>
    </location>
</feature>
<feature type="coiled-coil region" evidence="1">
    <location>
        <begin position="380"/>
        <end position="466"/>
    </location>
</feature>
<dbReference type="GO" id="GO:0031267">
    <property type="term" value="F:small GTPase binding"/>
    <property type="evidence" value="ECO:0007669"/>
    <property type="project" value="TreeGrafter"/>
</dbReference>
<dbReference type="PROSITE" id="PS50003">
    <property type="entry name" value="PH_DOMAIN"/>
    <property type="match status" value="1"/>
</dbReference>
<dbReference type="PANTHER" id="PTHR47219">
    <property type="entry name" value="RAB GTPASE-ACTIVATING PROTEIN 1-LIKE"/>
    <property type="match status" value="1"/>
</dbReference>
<feature type="region of interest" description="Disordered" evidence="2">
    <location>
        <begin position="1497"/>
        <end position="1536"/>
    </location>
</feature>
<dbReference type="SMART" id="SM00164">
    <property type="entry name" value="TBC"/>
    <property type="match status" value="1"/>
</dbReference>
<dbReference type="InterPro" id="IPR050302">
    <property type="entry name" value="Rab_GAP_TBC_domain"/>
</dbReference>
<dbReference type="InterPro" id="IPR035969">
    <property type="entry name" value="Rab-GAP_TBC_sf"/>
</dbReference>
<dbReference type="FunFam" id="1.10.8.270:FF:000026">
    <property type="entry name" value="TBC (Tre-2/Bub2/Cdc16) domain family"/>
    <property type="match status" value="1"/>
</dbReference>
<dbReference type="GO" id="GO:0005096">
    <property type="term" value="F:GTPase activator activity"/>
    <property type="evidence" value="ECO:0007669"/>
    <property type="project" value="TreeGrafter"/>
</dbReference>
<feature type="region of interest" description="Disordered" evidence="2">
    <location>
        <begin position="1332"/>
        <end position="1361"/>
    </location>
</feature>
<protein>
    <submittedName>
        <fullName evidence="6">PH domain-containing protein</fullName>
    </submittedName>
</protein>
<dbReference type="Gene3D" id="1.10.472.80">
    <property type="entry name" value="Ypt/Rab-GAP domain of gyp1p, domain 3"/>
    <property type="match status" value="1"/>
</dbReference>
<dbReference type="PANTHER" id="PTHR47219:SF20">
    <property type="entry name" value="TBC1 DOMAIN FAMILY MEMBER 2B"/>
    <property type="match status" value="1"/>
</dbReference>
<evidence type="ECO:0000256" key="2">
    <source>
        <dbReference type="SAM" id="MobiDB-lite"/>
    </source>
</evidence>
<feature type="region of interest" description="Disordered" evidence="2">
    <location>
        <begin position="1272"/>
        <end position="1297"/>
    </location>
</feature>
<feature type="compositionally biased region" description="Basic and acidic residues" evidence="2">
    <location>
        <begin position="290"/>
        <end position="316"/>
    </location>
</feature>
<reference evidence="5" key="1">
    <citation type="journal article" date="2013" name="Genetics">
        <title>The draft genome and transcriptome of Panagrellus redivivus are shaped by the harsh demands of a free-living lifestyle.</title>
        <authorList>
            <person name="Srinivasan J."/>
            <person name="Dillman A.R."/>
            <person name="Macchietto M.G."/>
            <person name="Heikkinen L."/>
            <person name="Lakso M."/>
            <person name="Fracchia K.M."/>
            <person name="Antoshechkin I."/>
            <person name="Mortazavi A."/>
            <person name="Wong G."/>
            <person name="Sternberg P.W."/>
        </authorList>
    </citation>
    <scope>NUCLEOTIDE SEQUENCE [LARGE SCALE GENOMIC DNA]</scope>
    <source>
        <strain evidence="5">MT8872</strain>
    </source>
</reference>
<feature type="region of interest" description="Disordered" evidence="2">
    <location>
        <begin position="169"/>
        <end position="189"/>
    </location>
</feature>
<feature type="compositionally biased region" description="Polar residues" evidence="2">
    <location>
        <begin position="226"/>
        <end position="239"/>
    </location>
</feature>
<feature type="compositionally biased region" description="Polar residues" evidence="2">
    <location>
        <begin position="1513"/>
        <end position="1525"/>
    </location>
</feature>
<dbReference type="InterPro" id="IPR000195">
    <property type="entry name" value="Rab-GAP-TBC_dom"/>
</dbReference>
<dbReference type="InterPro" id="IPR036322">
    <property type="entry name" value="WD40_repeat_dom_sf"/>
</dbReference>